<dbReference type="InterPro" id="IPR051694">
    <property type="entry name" value="Immunoregulatory_rcpt-like"/>
</dbReference>
<comment type="caution">
    <text evidence="7">The sequence shown here is derived from an EMBL/GenBank/DDBJ whole genome shotgun (WGS) entry which is preliminary data.</text>
</comment>
<keyword evidence="8" id="KW-1185">Reference proteome</keyword>
<sequence>SIGSSSSSSSTRSNPTSSPSASVTPTPSTGIGSGAIAGIAVAALAAVAFALLGFLCWRRRRGRYDDGRRAGVLEAPLDNDGDRDAMQERPGSGRFVVDSACLIPVSVRRDADAVPSA</sequence>
<evidence type="ECO:0000256" key="6">
    <source>
        <dbReference type="SAM" id="Phobius"/>
    </source>
</evidence>
<dbReference type="Proteomes" id="UP001295794">
    <property type="component" value="Unassembled WGS sequence"/>
</dbReference>
<reference evidence="7" key="1">
    <citation type="submission" date="2023-11" db="EMBL/GenBank/DDBJ databases">
        <authorList>
            <person name="De Vega J J."/>
            <person name="De Vega J J."/>
        </authorList>
    </citation>
    <scope>NUCLEOTIDE SEQUENCE</scope>
</reference>
<dbReference type="GO" id="GO:0016020">
    <property type="term" value="C:membrane"/>
    <property type="evidence" value="ECO:0007669"/>
    <property type="project" value="UniProtKB-SubCell"/>
</dbReference>
<evidence type="ECO:0000256" key="3">
    <source>
        <dbReference type="ARBA" id="ARBA00022989"/>
    </source>
</evidence>
<evidence type="ECO:0000256" key="4">
    <source>
        <dbReference type="ARBA" id="ARBA00023136"/>
    </source>
</evidence>
<dbReference type="AlphaFoldDB" id="A0AAD2HWL5"/>
<evidence type="ECO:0000256" key="5">
    <source>
        <dbReference type="SAM" id="MobiDB-lite"/>
    </source>
</evidence>
<evidence type="ECO:0000256" key="2">
    <source>
        <dbReference type="ARBA" id="ARBA00022692"/>
    </source>
</evidence>
<dbReference type="GO" id="GO:0071944">
    <property type="term" value="C:cell periphery"/>
    <property type="evidence" value="ECO:0007669"/>
    <property type="project" value="UniProtKB-ARBA"/>
</dbReference>
<accession>A0AAD2HWL5</accession>
<gene>
    <name evidence="7" type="ORF">MYCIT1_LOCUS36175</name>
</gene>
<keyword evidence="3 6" id="KW-1133">Transmembrane helix</keyword>
<evidence type="ECO:0000313" key="7">
    <source>
        <dbReference type="EMBL" id="CAK5283559.1"/>
    </source>
</evidence>
<dbReference type="PANTHER" id="PTHR15549">
    <property type="entry name" value="PAIRED IMMUNOGLOBULIN-LIKE TYPE 2 RECEPTOR"/>
    <property type="match status" value="1"/>
</dbReference>
<proteinExistence type="predicted"/>
<comment type="subcellular location">
    <subcellularLocation>
        <location evidence="1">Membrane</location>
        <topology evidence="1">Single-pass membrane protein</topology>
    </subcellularLocation>
</comment>
<organism evidence="7 8">
    <name type="scientific">Mycena citricolor</name>
    <dbReference type="NCBI Taxonomy" id="2018698"/>
    <lineage>
        <taxon>Eukaryota</taxon>
        <taxon>Fungi</taxon>
        <taxon>Dikarya</taxon>
        <taxon>Basidiomycota</taxon>
        <taxon>Agaricomycotina</taxon>
        <taxon>Agaricomycetes</taxon>
        <taxon>Agaricomycetidae</taxon>
        <taxon>Agaricales</taxon>
        <taxon>Marasmiineae</taxon>
        <taxon>Mycenaceae</taxon>
        <taxon>Mycena</taxon>
    </lineage>
</organism>
<name>A0AAD2HWL5_9AGAR</name>
<dbReference type="PANTHER" id="PTHR15549:SF26">
    <property type="entry name" value="AXIAL BUDDING PATTERN PROTEIN 2-RELATED"/>
    <property type="match status" value="1"/>
</dbReference>
<feature type="non-terminal residue" evidence="7">
    <location>
        <position position="117"/>
    </location>
</feature>
<keyword evidence="2 6" id="KW-0812">Transmembrane</keyword>
<evidence type="ECO:0000313" key="8">
    <source>
        <dbReference type="Proteomes" id="UP001295794"/>
    </source>
</evidence>
<dbReference type="EMBL" id="CAVNYO010000468">
    <property type="protein sequence ID" value="CAK5283559.1"/>
    <property type="molecule type" value="Genomic_DNA"/>
</dbReference>
<feature type="region of interest" description="Disordered" evidence="5">
    <location>
        <begin position="1"/>
        <end position="29"/>
    </location>
</feature>
<evidence type="ECO:0000256" key="1">
    <source>
        <dbReference type="ARBA" id="ARBA00004167"/>
    </source>
</evidence>
<feature type="transmembrane region" description="Helical" evidence="6">
    <location>
        <begin position="35"/>
        <end position="57"/>
    </location>
</feature>
<keyword evidence="4 6" id="KW-0472">Membrane</keyword>
<protein>
    <submittedName>
        <fullName evidence="7">Uncharacterized protein</fullName>
    </submittedName>
</protein>